<dbReference type="PANTHER" id="PTHR32305">
    <property type="match status" value="1"/>
</dbReference>
<evidence type="ECO:0000256" key="3">
    <source>
        <dbReference type="SAM" id="SignalP"/>
    </source>
</evidence>
<dbReference type="InterPro" id="IPR050708">
    <property type="entry name" value="T6SS_VgrG/RHS"/>
</dbReference>
<dbReference type="InterPro" id="IPR006530">
    <property type="entry name" value="YD"/>
</dbReference>
<keyword evidence="1" id="KW-0677">Repeat</keyword>
<dbReference type="Proteomes" id="UP000001492">
    <property type="component" value="Plasmid pASTEX02"/>
</dbReference>
<feature type="domain" description="Teneurin-like YD-shell" evidence="4">
    <location>
        <begin position="322"/>
        <end position="595"/>
    </location>
</feature>
<evidence type="ECO:0000256" key="2">
    <source>
        <dbReference type="SAM" id="MobiDB-lite"/>
    </source>
</evidence>
<dbReference type="Pfam" id="PF25023">
    <property type="entry name" value="TEN_YD-shell"/>
    <property type="match status" value="2"/>
</dbReference>
<dbReference type="PANTHER" id="PTHR32305:SF15">
    <property type="entry name" value="PROTEIN RHSA-RELATED"/>
    <property type="match status" value="1"/>
</dbReference>
<dbReference type="Gene3D" id="2.180.10.10">
    <property type="entry name" value="RHS repeat-associated core"/>
    <property type="match status" value="3"/>
</dbReference>
<dbReference type="HOGENOM" id="CLU_021148_0_0_5"/>
<organism evidence="5 6">
    <name type="scientific">Asticcacaulis excentricus (strain ATCC 15261 / DSM 4724 / KCTC 12464 / NCIMB 9791 / VKM B-1370 / CB 48)</name>
    <dbReference type="NCBI Taxonomy" id="573065"/>
    <lineage>
        <taxon>Bacteria</taxon>
        <taxon>Pseudomonadati</taxon>
        <taxon>Pseudomonadota</taxon>
        <taxon>Alphaproteobacteria</taxon>
        <taxon>Caulobacterales</taxon>
        <taxon>Caulobacteraceae</taxon>
        <taxon>Asticcacaulis</taxon>
    </lineage>
</organism>
<keyword evidence="5" id="KW-0614">Plasmid</keyword>
<proteinExistence type="predicted"/>
<dbReference type="InterPro" id="IPR022385">
    <property type="entry name" value="Rhs_assc_core"/>
</dbReference>
<keyword evidence="6" id="KW-1185">Reference proteome</keyword>
<dbReference type="InterPro" id="IPR056823">
    <property type="entry name" value="TEN-like_YD-shell"/>
</dbReference>
<dbReference type="NCBIfam" id="TIGR01643">
    <property type="entry name" value="YD_repeat_2x"/>
    <property type="match status" value="3"/>
</dbReference>
<evidence type="ECO:0000256" key="1">
    <source>
        <dbReference type="ARBA" id="ARBA00022737"/>
    </source>
</evidence>
<gene>
    <name evidence="5" type="ordered locus">Astex_3738</name>
</gene>
<accession>E8RVT0</accession>
<dbReference type="OrthoDB" id="7169608at2"/>
<feature type="compositionally biased region" description="Basic and acidic residues" evidence="2">
    <location>
        <begin position="729"/>
        <end position="745"/>
    </location>
</feature>
<evidence type="ECO:0000259" key="4">
    <source>
        <dbReference type="Pfam" id="PF25023"/>
    </source>
</evidence>
<feature type="signal peptide" evidence="3">
    <location>
        <begin position="1"/>
        <end position="27"/>
    </location>
</feature>
<feature type="chain" id="PRO_5003230166" evidence="3">
    <location>
        <begin position="28"/>
        <end position="760"/>
    </location>
</feature>
<dbReference type="AlphaFoldDB" id="E8RVT0"/>
<feature type="region of interest" description="Disordered" evidence="2">
    <location>
        <begin position="721"/>
        <end position="760"/>
    </location>
</feature>
<sequence length="760" mass="83881">MSYKLIISCTAVVAASAGLLSTTSAFADSVIAVTQLSYDAAGRLECSTVRMNSQQLGATPESACDMGVQGIEGADRITRLYYDAVGQVIQEVEGFGTSDRRAARTYTYSPNGKIIHLIDSNGNRTRLSYDGYDRLSSLNYPDAGRPSNFDSSTPQSAIATAGDINVQDTEWYEYDANGNRTRWVRRDGNIVRTTYDALNRQVVQIHENGNLSRPIYTSYDLVGHVVKKRFDHWDGPGVSYSYDGLGRLQSSTDMFGRTLVYGYNQASARTGMVFPDGKNQYYAYDSTNRLTYTDVSGSGVALYIKYNNKGKVEAQSRSNGTTSIFGYDGMGRRSEVRFHFPDSTRNTLWTLGYNPASQITNVSGTNTDAFDYRVPTGAADYRAFDGLNRDATVASVIGGYDRRGNLSNDGSRIMTYDLFNRLISLNSNGMSLTITYDPEGRIASYTANGLTTQFLHDGSDLIAEFNASGDVARRYLHGVNEDDPWAELVGASVSPASVSYFHTNYQGSIVGLSDGFGALTETYKYGPYGEPRNASDQLTFAGTRFRYTGQTVLPEAQLYYYKARVYDPLQGRFLQTDPIGTKDDLNLYAYVAGDPINKVDPKGENQIVVFADMGNNIAHEAHIVGNAKDGWIFQSKEGRSDGNELIGGRALEPVEETFKTKEQALQFAANRGYDAAYEKTTTKGQDKRLIAAATKSIRSYYHAALANCGHAIQKAQDAANIKHKNNMNPKDDQKYLESEEARQDGWVELEMPEPSNEKKE</sequence>
<keyword evidence="3" id="KW-0732">Signal</keyword>
<dbReference type="KEGG" id="aex:Astex_3738"/>
<feature type="domain" description="Teneurin-like YD-shell" evidence="4">
    <location>
        <begin position="74"/>
        <end position="217"/>
    </location>
</feature>
<name>E8RVT0_ASTEC</name>
<dbReference type="EMBL" id="CP002398">
    <property type="protein sequence ID" value="ADU15352.1"/>
    <property type="molecule type" value="Genomic_DNA"/>
</dbReference>
<evidence type="ECO:0000313" key="6">
    <source>
        <dbReference type="Proteomes" id="UP000001492"/>
    </source>
</evidence>
<evidence type="ECO:0000313" key="5">
    <source>
        <dbReference type="EMBL" id="ADU15352.1"/>
    </source>
</evidence>
<geneLocation type="plasmid" evidence="5 6">
    <name>pASTEX02</name>
</geneLocation>
<reference evidence="6" key="1">
    <citation type="submission" date="2010-12" db="EMBL/GenBank/DDBJ databases">
        <title>Complete sequence of plasmid 2 of Asticcacaulis excentricus CB 48.</title>
        <authorList>
            <consortium name="US DOE Joint Genome Institute"/>
            <person name="Lucas S."/>
            <person name="Copeland A."/>
            <person name="Lapidus A."/>
            <person name="Cheng J.-F."/>
            <person name="Bruce D."/>
            <person name="Goodwin L."/>
            <person name="Pitluck S."/>
            <person name="Teshima H."/>
            <person name="Davenport K."/>
            <person name="Detter J.C."/>
            <person name="Han C."/>
            <person name="Tapia R."/>
            <person name="Land M."/>
            <person name="Hauser L."/>
            <person name="Jeffries C."/>
            <person name="Kyrpides N."/>
            <person name="Ivanova N."/>
            <person name="Ovchinnikova G."/>
            <person name="Brun Y.V."/>
            <person name="Woyke T."/>
        </authorList>
    </citation>
    <scope>NUCLEOTIDE SEQUENCE [LARGE SCALE GENOMIC DNA]</scope>
    <source>
        <strain evidence="6">ATCC 15261 / DSM 4724 / KCTC 12464 / NCIMB 9791 / VKM B-1370 / CB 48</strain>
        <plasmid evidence="6">pASTEX02</plasmid>
    </source>
</reference>
<protein>
    <submittedName>
        <fullName evidence="5">YD repeat protein</fullName>
    </submittedName>
</protein>
<dbReference type="NCBIfam" id="TIGR03696">
    <property type="entry name" value="Rhs_assc_core"/>
    <property type="match status" value="1"/>
</dbReference>